<dbReference type="SUPFAM" id="SSF47413">
    <property type="entry name" value="lambda repressor-like DNA-binding domains"/>
    <property type="match status" value="1"/>
</dbReference>
<proteinExistence type="predicted"/>
<keyword evidence="3" id="KW-1185">Reference proteome</keyword>
<dbReference type="SMART" id="SM00530">
    <property type="entry name" value="HTH_XRE"/>
    <property type="match status" value="1"/>
</dbReference>
<accession>A0A4D4J7Y1</accession>
<dbReference type="Pfam" id="PF13560">
    <property type="entry name" value="HTH_31"/>
    <property type="match status" value="1"/>
</dbReference>
<sequence length="285" mass="31869">MVEEFRAGVRVRRIARRARRWREAAQMKGVDAASRLHWSPAKLSKIEHGALPVAPVDVLALALIYDVPEDERNAFFRAAQTAQQRGWWQDFGRDEVLDVAQDYIELESEAELLRTFSIDLVPGLLQTHDYTAALSRRALPRASDEIDQRRAEARTARQERLSGDDPLRVEAIMTEAALRLVIGGPEVMRAQLETLLRFARLPNVRLQVLPFAVGAYPSIGSPFSVLSFAEEHFDDVVYVENLTHGVFVEDSASVQTYTMNFAGLQKMALSPTRSAKVIAEVAGAL</sequence>
<dbReference type="InterPro" id="IPR001387">
    <property type="entry name" value="Cro/C1-type_HTH"/>
</dbReference>
<protein>
    <submittedName>
        <fullName evidence="2">Transcriptional regulator</fullName>
    </submittedName>
</protein>
<name>A0A4D4J7Y1_9PSEU</name>
<feature type="domain" description="HTH cro/C1-type" evidence="1">
    <location>
        <begin position="17"/>
        <end position="72"/>
    </location>
</feature>
<dbReference type="InterPro" id="IPR010982">
    <property type="entry name" value="Lambda_DNA-bd_dom_sf"/>
</dbReference>
<dbReference type="EMBL" id="BJFL01000005">
    <property type="protein sequence ID" value="GDY30067.1"/>
    <property type="molecule type" value="Genomic_DNA"/>
</dbReference>
<gene>
    <name evidence="2" type="ORF">GTS_17000</name>
</gene>
<dbReference type="GO" id="GO:0003677">
    <property type="term" value="F:DNA binding"/>
    <property type="evidence" value="ECO:0007669"/>
    <property type="project" value="InterPro"/>
</dbReference>
<comment type="caution">
    <text evidence="2">The sequence shown here is derived from an EMBL/GenBank/DDBJ whole genome shotgun (WGS) entry which is preliminary data.</text>
</comment>
<dbReference type="Gene3D" id="1.10.260.40">
    <property type="entry name" value="lambda repressor-like DNA-binding domains"/>
    <property type="match status" value="1"/>
</dbReference>
<dbReference type="AlphaFoldDB" id="A0A4D4J7Y1"/>
<dbReference type="Proteomes" id="UP000298860">
    <property type="component" value="Unassembled WGS sequence"/>
</dbReference>
<evidence type="ECO:0000313" key="3">
    <source>
        <dbReference type="Proteomes" id="UP000298860"/>
    </source>
</evidence>
<dbReference type="InterPro" id="IPR043917">
    <property type="entry name" value="DUF5753"/>
</dbReference>
<evidence type="ECO:0000259" key="1">
    <source>
        <dbReference type="SMART" id="SM00530"/>
    </source>
</evidence>
<organism evidence="2 3">
    <name type="scientific">Gandjariella thermophila</name>
    <dbReference type="NCBI Taxonomy" id="1931992"/>
    <lineage>
        <taxon>Bacteria</taxon>
        <taxon>Bacillati</taxon>
        <taxon>Actinomycetota</taxon>
        <taxon>Actinomycetes</taxon>
        <taxon>Pseudonocardiales</taxon>
        <taxon>Pseudonocardiaceae</taxon>
        <taxon>Gandjariella</taxon>
    </lineage>
</organism>
<evidence type="ECO:0000313" key="2">
    <source>
        <dbReference type="EMBL" id="GDY30067.1"/>
    </source>
</evidence>
<reference evidence="3" key="1">
    <citation type="submission" date="2019-04" db="EMBL/GenBank/DDBJ databases">
        <title>Draft genome sequence of Pseudonocardiaceae bacterium SL3-2-4.</title>
        <authorList>
            <person name="Ningsih F."/>
            <person name="Yokota A."/>
            <person name="Sakai Y."/>
            <person name="Nanatani K."/>
            <person name="Yabe S."/>
            <person name="Oetari A."/>
            <person name="Sjamsuridzal W."/>
        </authorList>
    </citation>
    <scope>NUCLEOTIDE SEQUENCE [LARGE SCALE GENOMIC DNA]</scope>
    <source>
        <strain evidence="3">SL3-2-4</strain>
    </source>
</reference>
<dbReference type="Pfam" id="PF19054">
    <property type="entry name" value="DUF5753"/>
    <property type="match status" value="1"/>
</dbReference>